<accession>A0AAV9S7J6</accession>
<protein>
    <submittedName>
        <fullName evidence="2">Uncharacterized protein</fullName>
    </submittedName>
</protein>
<evidence type="ECO:0000313" key="3">
    <source>
        <dbReference type="Proteomes" id="UP001311232"/>
    </source>
</evidence>
<dbReference type="EMBL" id="JAHHUM010000762">
    <property type="protein sequence ID" value="KAK5617255.1"/>
    <property type="molecule type" value="Genomic_DNA"/>
</dbReference>
<sequence length="100" mass="11037">MSHVIVLDCLKLWAAQVGLRLLQHGPGYKAALPAKLNPRLSPEQGSWNWFDRIVVHLLHPLSRYPCLACRSASAEPPPCAVKPVKSTELSRSDGRSQNSI</sequence>
<dbReference type="AlphaFoldDB" id="A0AAV9S7J6"/>
<organism evidence="2 3">
    <name type="scientific">Crenichthys baileyi</name>
    <name type="common">White River springfish</name>
    <dbReference type="NCBI Taxonomy" id="28760"/>
    <lineage>
        <taxon>Eukaryota</taxon>
        <taxon>Metazoa</taxon>
        <taxon>Chordata</taxon>
        <taxon>Craniata</taxon>
        <taxon>Vertebrata</taxon>
        <taxon>Euteleostomi</taxon>
        <taxon>Actinopterygii</taxon>
        <taxon>Neopterygii</taxon>
        <taxon>Teleostei</taxon>
        <taxon>Neoteleostei</taxon>
        <taxon>Acanthomorphata</taxon>
        <taxon>Ovalentaria</taxon>
        <taxon>Atherinomorphae</taxon>
        <taxon>Cyprinodontiformes</taxon>
        <taxon>Goodeidae</taxon>
        <taxon>Crenichthys</taxon>
    </lineage>
</organism>
<keyword evidence="3" id="KW-1185">Reference proteome</keyword>
<gene>
    <name evidence="2" type="ORF">CRENBAI_009450</name>
</gene>
<name>A0AAV9S7J6_9TELE</name>
<proteinExistence type="predicted"/>
<evidence type="ECO:0000313" key="2">
    <source>
        <dbReference type="EMBL" id="KAK5617255.1"/>
    </source>
</evidence>
<evidence type="ECO:0000256" key="1">
    <source>
        <dbReference type="SAM" id="MobiDB-lite"/>
    </source>
</evidence>
<reference evidence="2 3" key="1">
    <citation type="submission" date="2021-06" db="EMBL/GenBank/DDBJ databases">
        <authorList>
            <person name="Palmer J.M."/>
        </authorList>
    </citation>
    <scope>NUCLEOTIDE SEQUENCE [LARGE SCALE GENOMIC DNA]</scope>
    <source>
        <strain evidence="2 3">MEX-2019</strain>
        <tissue evidence="2">Muscle</tissue>
    </source>
</reference>
<comment type="caution">
    <text evidence="2">The sequence shown here is derived from an EMBL/GenBank/DDBJ whole genome shotgun (WGS) entry which is preliminary data.</text>
</comment>
<feature type="region of interest" description="Disordered" evidence="1">
    <location>
        <begin position="72"/>
        <end position="100"/>
    </location>
</feature>
<dbReference type="Proteomes" id="UP001311232">
    <property type="component" value="Unassembled WGS sequence"/>
</dbReference>